<feature type="coiled-coil region" evidence="1">
    <location>
        <begin position="237"/>
        <end position="266"/>
    </location>
</feature>
<evidence type="ECO:0000313" key="2">
    <source>
        <dbReference type="EMBL" id="EJF52875.1"/>
    </source>
</evidence>
<protein>
    <submittedName>
        <fullName evidence="2">Uncharacterized protein</fullName>
    </submittedName>
</protein>
<proteinExistence type="predicted"/>
<accession>J1I2E9</accession>
<organism evidence="2 3">
    <name type="scientific">Saprospira grandis DSM 2844</name>
    <dbReference type="NCBI Taxonomy" id="694433"/>
    <lineage>
        <taxon>Bacteria</taxon>
        <taxon>Pseudomonadati</taxon>
        <taxon>Bacteroidota</taxon>
        <taxon>Saprospiria</taxon>
        <taxon>Saprospirales</taxon>
        <taxon>Saprospiraceae</taxon>
        <taxon>Saprospira</taxon>
    </lineage>
</organism>
<evidence type="ECO:0000256" key="1">
    <source>
        <dbReference type="SAM" id="Coils"/>
    </source>
</evidence>
<sequence length="368" mass="42165">MKALAIFLLSSLFFGHLNLLQMKQRELFLAKQQQYQEDTALYEETLAQYQELYALYQELPAEDPDRPTIKLALLKTKEGLKAFKPQLKMEKANLEQLFLALKEEDIPKTDFLLEFALNAEAVTLKARKLQGNIQKDQWEEKSYLKNLYAKFKEGKKLKVCRLIAADIKALVGQADNKPPSIFLEELAQIFERYDAVEKIKKYRAKSRFIESSIAPYVLSPNQLEPILDQALAKDDFLTEEELEEKLAKEEQQAKEEEEYLAQVKLEFDSTLSLADFIWQKAELLDSLNSLAKASQSPMAKALIEGLIAQLSRAQLGLIQLNTIEDCFAQSLAKVKVDNSLRTAEKELGYAFTFYQFQEEINGLGLKVK</sequence>
<dbReference type="EMBL" id="JH719942">
    <property type="protein sequence ID" value="EJF52875.1"/>
    <property type="molecule type" value="Genomic_DNA"/>
</dbReference>
<gene>
    <name evidence="2" type="ORF">SapgrDRAFT_1151</name>
</gene>
<name>J1I2E9_9BACT</name>
<evidence type="ECO:0000313" key="3">
    <source>
        <dbReference type="Proteomes" id="UP000005113"/>
    </source>
</evidence>
<dbReference type="Proteomes" id="UP000005113">
    <property type="component" value="Unassembled WGS sequence"/>
</dbReference>
<keyword evidence="1" id="KW-0175">Coiled coil</keyword>
<dbReference type="AlphaFoldDB" id="J1I2E9"/>
<feature type="non-terminal residue" evidence="2">
    <location>
        <position position="368"/>
    </location>
</feature>
<dbReference type="HOGENOM" id="CLU_753411_0_0_10"/>
<reference evidence="3" key="1">
    <citation type="journal article" date="2012" name="Stand. Genomic Sci.">
        <title>Permanent draft genome sequence of the gliding predator Saprospira grandis strain Sa g1 (= HR1).</title>
        <authorList>
            <person name="Mavromatis K."/>
            <person name="Chertkov O."/>
            <person name="Lapidus A."/>
            <person name="Nolan M."/>
            <person name="Lucas S."/>
            <person name="Tice H."/>
            <person name="Del Rio T.G."/>
            <person name="Cheng J.F."/>
            <person name="Han C."/>
            <person name="Tapia R."/>
            <person name="Bruce D."/>
            <person name="Goodwin L.A."/>
            <person name="Pitluck S."/>
            <person name="Huntemann M."/>
            <person name="Liolios K."/>
            <person name="Pagani I."/>
            <person name="Ivanova N."/>
            <person name="Mikhailova N."/>
            <person name="Pati A."/>
            <person name="Chen A."/>
            <person name="Palaniappan K."/>
            <person name="Land M."/>
            <person name="Brambilla E.M."/>
            <person name="Rohde M."/>
            <person name="Spring S."/>
            <person name="Goker M."/>
            <person name="Detter J.C."/>
            <person name="Bristow J."/>
            <person name="Eisen J.A."/>
            <person name="Markowitz V."/>
            <person name="Hugenholtz P."/>
            <person name="Kyrpides N.C."/>
            <person name="Klenk H.P."/>
            <person name="Woyke T."/>
        </authorList>
    </citation>
    <scope>NUCLEOTIDE SEQUENCE [LARGE SCALE GENOMIC DNA]</scope>
    <source>
        <strain evidence="3">DSM 2844</strain>
    </source>
</reference>